<name>A0A2S4MIZ1_9BURK</name>
<feature type="domain" description="Lysozyme inhibitor LprI-like N-terminal" evidence="1">
    <location>
        <begin position="3"/>
        <end position="99"/>
    </location>
</feature>
<evidence type="ECO:0000313" key="2">
    <source>
        <dbReference type="EMBL" id="POR54631.1"/>
    </source>
</evidence>
<evidence type="ECO:0000259" key="1">
    <source>
        <dbReference type="Pfam" id="PF07007"/>
    </source>
</evidence>
<dbReference type="InterPro" id="IPR009739">
    <property type="entry name" value="LprI-like_N"/>
</dbReference>
<dbReference type="Pfam" id="PF07007">
    <property type="entry name" value="LprI"/>
    <property type="match status" value="1"/>
</dbReference>
<keyword evidence="3" id="KW-1185">Reference proteome</keyword>
<dbReference type="EMBL" id="PQGA01000002">
    <property type="protein sequence ID" value="POR54631.1"/>
    <property type="molecule type" value="Genomic_DNA"/>
</dbReference>
<dbReference type="AlphaFoldDB" id="A0A2S4MIZ1"/>
<dbReference type="Gene3D" id="1.20.1270.180">
    <property type="match status" value="1"/>
</dbReference>
<proteinExistence type="predicted"/>
<accession>A0A2S4MIZ1</accession>
<evidence type="ECO:0000313" key="3">
    <source>
        <dbReference type="Proteomes" id="UP000237381"/>
    </source>
</evidence>
<sequence length="106" mass="12245">MLSTMDLSACAQFHYEESVAALNAEIAKIEVVTRDSDRERKANAEPEALPYLRSAQRSWVIYRDNECYSETYQAGLASLHFIYFWDCMNRITKARLKELTTPDGEE</sequence>
<protein>
    <submittedName>
        <fullName evidence="2">Uncharacterized protein DUF1311</fullName>
    </submittedName>
</protein>
<reference evidence="2 3" key="1">
    <citation type="submission" date="2018-01" db="EMBL/GenBank/DDBJ databases">
        <title>Genomic Encyclopedia of Type Strains, Phase III (KMG-III): the genomes of soil and plant-associated and newly described type strains.</title>
        <authorList>
            <person name="Whitman W."/>
        </authorList>
    </citation>
    <scope>NUCLEOTIDE SEQUENCE [LARGE SCALE GENOMIC DNA]</scope>
    <source>
        <strain evidence="2 3">JCM 18070</strain>
    </source>
</reference>
<dbReference type="Proteomes" id="UP000237381">
    <property type="component" value="Unassembled WGS sequence"/>
</dbReference>
<organism evidence="2 3">
    <name type="scientific">Paraburkholderia eburnea</name>
    <dbReference type="NCBI Taxonomy" id="1189126"/>
    <lineage>
        <taxon>Bacteria</taxon>
        <taxon>Pseudomonadati</taxon>
        <taxon>Pseudomonadota</taxon>
        <taxon>Betaproteobacteria</taxon>
        <taxon>Burkholderiales</taxon>
        <taxon>Burkholderiaceae</taxon>
        <taxon>Paraburkholderia</taxon>
    </lineage>
</organism>
<gene>
    <name evidence="2" type="ORF">B0G62_102239</name>
</gene>
<comment type="caution">
    <text evidence="2">The sequence shown here is derived from an EMBL/GenBank/DDBJ whole genome shotgun (WGS) entry which is preliminary data.</text>
</comment>